<sequence>MDEDALSDDGRDETPNERADRNWLEILQELRVAQTGTQVLAGFLLAVAFQPRFTELEPSQRAFYLVLVGIAGVSTVLGLAPVGLHRVFFGRQRKGETVRIGNRLLALQLVAVAALAAGVTCFVFDFVLGHMAGGIALVGGLVLALALLVVIPRLALRRSRSEGE</sequence>
<feature type="transmembrane region" description="Helical" evidence="1">
    <location>
        <begin position="134"/>
        <end position="156"/>
    </location>
</feature>
<keyword evidence="1" id="KW-1133">Transmembrane helix</keyword>
<feature type="transmembrane region" description="Helical" evidence="1">
    <location>
        <begin position="62"/>
        <end position="84"/>
    </location>
</feature>
<protein>
    <submittedName>
        <fullName evidence="2">Sodium:proton antiporter</fullName>
    </submittedName>
</protein>
<keyword evidence="3" id="KW-1185">Reference proteome</keyword>
<evidence type="ECO:0000256" key="1">
    <source>
        <dbReference type="SAM" id="Phobius"/>
    </source>
</evidence>
<evidence type="ECO:0000313" key="3">
    <source>
        <dbReference type="Proteomes" id="UP000664398"/>
    </source>
</evidence>
<evidence type="ECO:0000313" key="2">
    <source>
        <dbReference type="EMBL" id="MBO1804578.1"/>
    </source>
</evidence>
<gene>
    <name evidence="2" type="ORF">J4H91_04500</name>
</gene>
<feature type="transmembrane region" description="Helical" evidence="1">
    <location>
        <begin position="105"/>
        <end position="128"/>
    </location>
</feature>
<dbReference type="AlphaFoldDB" id="A0A939RXD5"/>
<organism evidence="2 3">
    <name type="scientific">Leucobacter ruminantium</name>
    <dbReference type="NCBI Taxonomy" id="1289170"/>
    <lineage>
        <taxon>Bacteria</taxon>
        <taxon>Bacillati</taxon>
        <taxon>Actinomycetota</taxon>
        <taxon>Actinomycetes</taxon>
        <taxon>Micrococcales</taxon>
        <taxon>Microbacteriaceae</taxon>
        <taxon>Leucobacter</taxon>
    </lineage>
</organism>
<name>A0A939RXD5_9MICO</name>
<reference evidence="2" key="1">
    <citation type="submission" date="2021-03" db="EMBL/GenBank/DDBJ databases">
        <title>Leucobacter chromiisoli sp. nov., isolated from chromium-containing soil of chemical plant.</title>
        <authorList>
            <person name="Xu Z."/>
        </authorList>
    </citation>
    <scope>NUCLEOTIDE SEQUENCE</scope>
    <source>
        <strain evidence="2">A2</strain>
    </source>
</reference>
<comment type="caution">
    <text evidence="2">The sequence shown here is derived from an EMBL/GenBank/DDBJ whole genome shotgun (WGS) entry which is preliminary data.</text>
</comment>
<accession>A0A939RXD5</accession>
<dbReference type="InterPro" id="IPR046291">
    <property type="entry name" value="DUF6328"/>
</dbReference>
<dbReference type="Pfam" id="PF19853">
    <property type="entry name" value="DUF6328"/>
    <property type="match status" value="1"/>
</dbReference>
<proteinExistence type="predicted"/>
<dbReference type="Proteomes" id="UP000664398">
    <property type="component" value="Unassembled WGS sequence"/>
</dbReference>
<dbReference type="EMBL" id="JAGDYL010000005">
    <property type="protein sequence ID" value="MBO1804578.1"/>
    <property type="molecule type" value="Genomic_DNA"/>
</dbReference>
<dbReference type="RefSeq" id="WP_208045054.1">
    <property type="nucleotide sequence ID" value="NZ_JAGDYL010000005.1"/>
</dbReference>
<keyword evidence="1" id="KW-0812">Transmembrane</keyword>
<keyword evidence="1" id="KW-0472">Membrane</keyword>